<dbReference type="InterPro" id="IPR000131">
    <property type="entry name" value="ATP_synth_F1_gsu"/>
</dbReference>
<evidence type="ECO:0000313" key="12">
    <source>
        <dbReference type="Proteomes" id="UP000228906"/>
    </source>
</evidence>
<dbReference type="GO" id="GO:0005886">
    <property type="term" value="C:plasma membrane"/>
    <property type="evidence" value="ECO:0007669"/>
    <property type="project" value="UniProtKB-SubCell"/>
</dbReference>
<evidence type="ECO:0000256" key="6">
    <source>
        <dbReference type="ARBA" id="ARBA00023065"/>
    </source>
</evidence>
<keyword evidence="4 10" id="KW-0813">Transport</keyword>
<dbReference type="SUPFAM" id="SSF52943">
    <property type="entry name" value="ATP synthase (F1-ATPase), gamma subunit"/>
    <property type="match status" value="1"/>
</dbReference>
<evidence type="ECO:0000256" key="9">
    <source>
        <dbReference type="ARBA" id="ARBA00023310"/>
    </source>
</evidence>
<name>A0A2H0UYB2_9BACT</name>
<dbReference type="AlphaFoldDB" id="A0A2H0UYB2"/>
<dbReference type="GO" id="GO:0042777">
    <property type="term" value="P:proton motive force-driven plasma membrane ATP synthesis"/>
    <property type="evidence" value="ECO:0007669"/>
    <property type="project" value="UniProtKB-UniRule"/>
</dbReference>
<evidence type="ECO:0000256" key="5">
    <source>
        <dbReference type="ARBA" id="ARBA00022781"/>
    </source>
</evidence>
<organism evidence="11 12">
    <name type="scientific">bacterium (Candidatus Gribaldobacteria) CG10_big_fil_rev_8_21_14_0_10_41_12</name>
    <dbReference type="NCBI Taxonomy" id="2014277"/>
    <lineage>
        <taxon>Bacteria</taxon>
        <taxon>Candidatus Gribaldobacteria</taxon>
    </lineage>
</organism>
<dbReference type="Pfam" id="PF00231">
    <property type="entry name" value="ATP-synt"/>
    <property type="match status" value="1"/>
</dbReference>
<evidence type="ECO:0000256" key="2">
    <source>
        <dbReference type="ARBA" id="ARBA00004170"/>
    </source>
</evidence>
<comment type="caution">
    <text evidence="11">The sequence shown here is derived from an EMBL/GenBank/DDBJ whole genome shotgun (WGS) entry which is preliminary data.</text>
</comment>
<dbReference type="PANTHER" id="PTHR11693:SF22">
    <property type="entry name" value="ATP SYNTHASE SUBUNIT GAMMA, MITOCHONDRIAL"/>
    <property type="match status" value="1"/>
</dbReference>
<accession>A0A2H0UYB2</accession>
<dbReference type="GO" id="GO:0046933">
    <property type="term" value="F:proton-transporting ATP synthase activity, rotational mechanism"/>
    <property type="evidence" value="ECO:0007669"/>
    <property type="project" value="UniProtKB-UniRule"/>
</dbReference>
<dbReference type="PRINTS" id="PR00126">
    <property type="entry name" value="ATPASEGAMMA"/>
</dbReference>
<dbReference type="EMBL" id="PFAV01000006">
    <property type="protein sequence ID" value="PIR91798.1"/>
    <property type="molecule type" value="Genomic_DNA"/>
</dbReference>
<dbReference type="GO" id="GO:0045259">
    <property type="term" value="C:proton-transporting ATP synthase complex"/>
    <property type="evidence" value="ECO:0007669"/>
    <property type="project" value="UniProtKB-KW"/>
</dbReference>
<keyword evidence="10" id="KW-1003">Cell membrane</keyword>
<sequence>MALAIRKIKRQIRSVKNTQKITKAMEMVSASKMRKAVASALLSREYSETAWKAVLRVAQKSDPALHPLLNQSKEIKKIGILLLSSNRGLCGGFNQQIIKKTLSFVAAQAPSAELEFITYGRKGAVALSKNGLLVAADFPKSEVLSDLSEMRFLSQAALNGFLVQKYDRVVLVFTDFISPLKQKPVIKQFLPLNLAAISEDEKKLLKEIEEQDQIDGGEYLFEPNADFVLRIFLPRLLELQIYQAVLESNASEHSSRMLAMRNASDAAGGLLSDLTLGFNKARQTGITQELSEISVSKASLE</sequence>
<reference evidence="12" key="1">
    <citation type="submission" date="2017-09" db="EMBL/GenBank/DDBJ databases">
        <title>Depth-based differentiation of microbial function through sediment-hosted aquifers and enrichment of novel symbionts in the deep terrestrial subsurface.</title>
        <authorList>
            <person name="Probst A.J."/>
            <person name="Ladd B."/>
            <person name="Jarett J.K."/>
            <person name="Geller-Mcgrath D.E."/>
            <person name="Sieber C.M.K."/>
            <person name="Emerson J.B."/>
            <person name="Anantharaman K."/>
            <person name="Thomas B.C."/>
            <person name="Malmstrom R."/>
            <person name="Stieglmeier M."/>
            <person name="Klingl A."/>
            <person name="Woyke T."/>
            <person name="Ryan C.M."/>
            <person name="Banfield J.F."/>
        </authorList>
    </citation>
    <scope>NUCLEOTIDE SEQUENCE [LARGE SCALE GENOMIC DNA]</scope>
</reference>
<keyword evidence="5 10" id="KW-0375">Hydrogen ion transport</keyword>
<comment type="function">
    <text evidence="1 10">Produces ATP from ADP in the presence of a proton gradient across the membrane. The gamma chain is believed to be important in regulating ATPase activity and the flow of protons through the CF(0) complex.</text>
</comment>
<comment type="subunit">
    <text evidence="10">F-type ATPases have 2 components, CF(1) - the catalytic core - and CF(0) - the membrane proton channel. CF(1) has five subunits: alpha(3), beta(3), gamma(1), delta(1), epsilon(1). CF(0) has three main subunits: a, b and c.</text>
</comment>
<keyword evidence="8 10" id="KW-0139">CF(1)</keyword>
<dbReference type="CDD" id="cd12151">
    <property type="entry name" value="F1-ATPase_gamma"/>
    <property type="match status" value="1"/>
</dbReference>
<dbReference type="PANTHER" id="PTHR11693">
    <property type="entry name" value="ATP SYNTHASE GAMMA CHAIN"/>
    <property type="match status" value="1"/>
</dbReference>
<evidence type="ECO:0000256" key="7">
    <source>
        <dbReference type="ARBA" id="ARBA00023136"/>
    </source>
</evidence>
<dbReference type="Proteomes" id="UP000228906">
    <property type="component" value="Unassembled WGS sequence"/>
</dbReference>
<protein>
    <recommendedName>
        <fullName evidence="10">ATP synthase gamma chain</fullName>
    </recommendedName>
    <alternativeName>
        <fullName evidence="10">ATP synthase F1 sector gamma subunit</fullName>
    </alternativeName>
    <alternativeName>
        <fullName evidence="10">F-ATPase gamma subunit</fullName>
    </alternativeName>
</protein>
<evidence type="ECO:0000256" key="1">
    <source>
        <dbReference type="ARBA" id="ARBA00003456"/>
    </source>
</evidence>
<dbReference type="GO" id="GO:0005524">
    <property type="term" value="F:ATP binding"/>
    <property type="evidence" value="ECO:0007669"/>
    <property type="project" value="UniProtKB-UniRule"/>
</dbReference>
<gene>
    <name evidence="10 11" type="primary">atpG</name>
    <name evidence="11" type="ORF">COU03_00395</name>
</gene>
<dbReference type="Gene3D" id="1.10.287.80">
    <property type="entry name" value="ATP synthase, gamma subunit, helix hairpin domain"/>
    <property type="match status" value="1"/>
</dbReference>
<evidence type="ECO:0000256" key="8">
    <source>
        <dbReference type="ARBA" id="ARBA00023196"/>
    </source>
</evidence>
<evidence type="ECO:0000256" key="3">
    <source>
        <dbReference type="ARBA" id="ARBA00007681"/>
    </source>
</evidence>
<proteinExistence type="inferred from homology"/>
<dbReference type="Gene3D" id="3.40.1380.10">
    <property type="match status" value="1"/>
</dbReference>
<dbReference type="InterPro" id="IPR035968">
    <property type="entry name" value="ATP_synth_F1_ATPase_gsu"/>
</dbReference>
<keyword evidence="9 10" id="KW-0066">ATP synthesis</keyword>
<keyword evidence="7 10" id="KW-0472">Membrane</keyword>
<dbReference type="NCBIfam" id="TIGR01146">
    <property type="entry name" value="ATPsyn_F1gamma"/>
    <property type="match status" value="1"/>
</dbReference>
<comment type="subcellular location">
    <subcellularLocation>
        <location evidence="10">Cell membrane</location>
        <topology evidence="10">Peripheral membrane protein</topology>
    </subcellularLocation>
    <subcellularLocation>
        <location evidence="2">Membrane</location>
        <topology evidence="2">Peripheral membrane protein</topology>
    </subcellularLocation>
</comment>
<evidence type="ECO:0000313" key="11">
    <source>
        <dbReference type="EMBL" id="PIR91798.1"/>
    </source>
</evidence>
<evidence type="ECO:0000256" key="10">
    <source>
        <dbReference type="HAMAP-Rule" id="MF_00815"/>
    </source>
</evidence>
<keyword evidence="6 10" id="KW-0406">Ion transport</keyword>
<dbReference type="HAMAP" id="MF_00815">
    <property type="entry name" value="ATP_synth_gamma_bact"/>
    <property type="match status" value="1"/>
</dbReference>
<comment type="similarity">
    <text evidence="3 10">Belongs to the ATPase gamma chain family.</text>
</comment>
<evidence type="ECO:0000256" key="4">
    <source>
        <dbReference type="ARBA" id="ARBA00022448"/>
    </source>
</evidence>